<reference evidence="1" key="1">
    <citation type="submission" date="2021-06" db="EMBL/GenBank/DDBJ databases">
        <title>Parelaphostrongylus tenuis whole genome reference sequence.</title>
        <authorList>
            <person name="Garwood T.J."/>
            <person name="Larsen P.A."/>
            <person name="Fountain-Jones N.M."/>
            <person name="Garbe J.R."/>
            <person name="Macchietto M.G."/>
            <person name="Kania S.A."/>
            <person name="Gerhold R.W."/>
            <person name="Richards J.E."/>
            <person name="Wolf T.M."/>
        </authorList>
    </citation>
    <scope>NUCLEOTIDE SEQUENCE</scope>
    <source>
        <strain evidence="1">MNPRO001-30</strain>
        <tissue evidence="1">Meninges</tissue>
    </source>
</reference>
<gene>
    <name evidence="1" type="ORF">KIN20_021749</name>
</gene>
<keyword evidence="2" id="KW-1185">Reference proteome</keyword>
<protein>
    <submittedName>
        <fullName evidence="1">Uncharacterized protein</fullName>
    </submittedName>
</protein>
<dbReference type="EMBL" id="JAHQIW010004405">
    <property type="protein sequence ID" value="KAJ1362251.1"/>
    <property type="molecule type" value="Genomic_DNA"/>
</dbReference>
<comment type="caution">
    <text evidence="1">The sequence shown here is derived from an EMBL/GenBank/DDBJ whole genome shotgun (WGS) entry which is preliminary data.</text>
</comment>
<proteinExistence type="predicted"/>
<dbReference type="AlphaFoldDB" id="A0AAD5N7C3"/>
<evidence type="ECO:0000313" key="1">
    <source>
        <dbReference type="EMBL" id="KAJ1362251.1"/>
    </source>
</evidence>
<dbReference type="Proteomes" id="UP001196413">
    <property type="component" value="Unassembled WGS sequence"/>
</dbReference>
<evidence type="ECO:0000313" key="2">
    <source>
        <dbReference type="Proteomes" id="UP001196413"/>
    </source>
</evidence>
<sequence>MGVIPHCIIVGNKVTATCPERVAGVSRKQVMSMIGVMDMDVEAISANYTTLSGTLTVCNASPSVLIHFEEVLSQTTKRHHGKLVERDVARCTEQSDPNVESWSICIALLIGIWNCRLMHKSLFWKVSNEG</sequence>
<organism evidence="1 2">
    <name type="scientific">Parelaphostrongylus tenuis</name>
    <name type="common">Meningeal worm</name>
    <dbReference type="NCBI Taxonomy" id="148309"/>
    <lineage>
        <taxon>Eukaryota</taxon>
        <taxon>Metazoa</taxon>
        <taxon>Ecdysozoa</taxon>
        <taxon>Nematoda</taxon>
        <taxon>Chromadorea</taxon>
        <taxon>Rhabditida</taxon>
        <taxon>Rhabditina</taxon>
        <taxon>Rhabditomorpha</taxon>
        <taxon>Strongyloidea</taxon>
        <taxon>Metastrongylidae</taxon>
        <taxon>Parelaphostrongylus</taxon>
    </lineage>
</organism>
<name>A0AAD5N7C3_PARTN</name>
<accession>A0AAD5N7C3</accession>